<dbReference type="EMBL" id="BSYO01000014">
    <property type="protein sequence ID" value="GMH15028.1"/>
    <property type="molecule type" value="Genomic_DNA"/>
</dbReference>
<keyword evidence="2" id="KW-1185">Reference proteome</keyword>
<gene>
    <name evidence="1" type="ORF">Nepgr_016869</name>
</gene>
<protein>
    <submittedName>
        <fullName evidence="1">Uncharacterized protein</fullName>
    </submittedName>
</protein>
<evidence type="ECO:0000313" key="2">
    <source>
        <dbReference type="Proteomes" id="UP001279734"/>
    </source>
</evidence>
<organism evidence="1 2">
    <name type="scientific">Nepenthes gracilis</name>
    <name type="common">Slender pitcher plant</name>
    <dbReference type="NCBI Taxonomy" id="150966"/>
    <lineage>
        <taxon>Eukaryota</taxon>
        <taxon>Viridiplantae</taxon>
        <taxon>Streptophyta</taxon>
        <taxon>Embryophyta</taxon>
        <taxon>Tracheophyta</taxon>
        <taxon>Spermatophyta</taxon>
        <taxon>Magnoliopsida</taxon>
        <taxon>eudicotyledons</taxon>
        <taxon>Gunneridae</taxon>
        <taxon>Pentapetalae</taxon>
        <taxon>Caryophyllales</taxon>
        <taxon>Nepenthaceae</taxon>
        <taxon>Nepenthes</taxon>
    </lineage>
</organism>
<sequence length="100" mass="10933">MDSMSHIISPSLQDDSGSVSLGKFALSSAHCAIQEVKFLLRKELEVVSNSGLLVRFCLDSQKTNTFQNIGTEESLTLECLFTKGTLCKWHATVVVDVSLP</sequence>
<reference evidence="1" key="1">
    <citation type="submission" date="2023-05" db="EMBL/GenBank/DDBJ databases">
        <title>Nepenthes gracilis genome sequencing.</title>
        <authorList>
            <person name="Fukushima K."/>
        </authorList>
    </citation>
    <scope>NUCLEOTIDE SEQUENCE</scope>
    <source>
        <strain evidence="1">SING2019-196</strain>
    </source>
</reference>
<proteinExistence type="predicted"/>
<dbReference type="Proteomes" id="UP001279734">
    <property type="component" value="Unassembled WGS sequence"/>
</dbReference>
<evidence type="ECO:0000313" key="1">
    <source>
        <dbReference type="EMBL" id="GMH15028.1"/>
    </source>
</evidence>
<accession>A0AAD3XRZ7</accession>
<name>A0AAD3XRZ7_NEPGR</name>
<comment type="caution">
    <text evidence="1">The sequence shown here is derived from an EMBL/GenBank/DDBJ whole genome shotgun (WGS) entry which is preliminary data.</text>
</comment>
<dbReference type="AlphaFoldDB" id="A0AAD3XRZ7"/>